<feature type="transmembrane region" description="Helical" evidence="6">
    <location>
        <begin position="150"/>
        <end position="166"/>
    </location>
</feature>
<feature type="transmembrane region" description="Helical" evidence="6">
    <location>
        <begin position="291"/>
        <end position="307"/>
    </location>
</feature>
<dbReference type="PIRSF" id="PIRSF002457">
    <property type="entry name" value="DASS"/>
    <property type="match status" value="1"/>
</dbReference>
<sequence length="500" mass="53609">MEATLKTGLRNPNVLEWGKWKKFGFISAFIALAVICLLPEQPGLSVAGQCMIGIMIFAVILWSTSAVSYPVSAGLIMTLTALFIGFSPGTNPDQIIGTTAGMKMALVGFSSPAFCLVGAALFLAAAMTITGLDKRIALFVLHKVGAEPKRIVLGVILCGLILSFFVPSTTARVACLVPIVIGVIQALNLPMKSAFAAALMITVAQVDSVWNIGIKTAAAQNMVAVNFIREITGTDITWMNWFIAAAPFAALLSVCLFFLVCKCFNVESTKLESSSEIIGERLRELGPMSRNEWKLLIVSIILLSFWVSEKTLHQIDTTTTTVCAIAILMCPGIGVMNWQQTVNKINWGTLLLFGVGISLGSALLSTKAAQWLADMIVLSFGLENSTTFMILAVMAIFLIVIHLGFASATGLAAAIIPIIIAVLGALKTPGVNIIGLTMILQFVISFGYILPVNAPQNMIAYSTGTFEVSQFAKFGLMFTLVAYGLLLVLAQTYWKWLGLV</sequence>
<dbReference type="InterPro" id="IPR030676">
    <property type="entry name" value="CitT-rel"/>
</dbReference>
<dbReference type="Proteomes" id="UP000214610">
    <property type="component" value="Unassembled WGS sequence"/>
</dbReference>
<evidence type="ECO:0000256" key="4">
    <source>
        <dbReference type="ARBA" id="ARBA00022989"/>
    </source>
</evidence>
<dbReference type="Pfam" id="PF00939">
    <property type="entry name" value="Na_sulph_symp"/>
    <property type="match status" value="1"/>
</dbReference>
<dbReference type="GeneID" id="78361799"/>
<dbReference type="EMBL" id="NHMP01000011">
    <property type="protein sequence ID" value="OXE44470.1"/>
    <property type="molecule type" value="Genomic_DNA"/>
</dbReference>
<protein>
    <recommendedName>
        <fullName evidence="9">Anion transporter</fullName>
    </recommendedName>
</protein>
<dbReference type="PANTHER" id="PTHR10283:SF82">
    <property type="entry name" value="SOLUTE CARRIER FAMILY 13 MEMBER 2"/>
    <property type="match status" value="1"/>
</dbReference>
<dbReference type="GO" id="GO:0005886">
    <property type="term" value="C:plasma membrane"/>
    <property type="evidence" value="ECO:0007669"/>
    <property type="project" value="TreeGrafter"/>
</dbReference>
<feature type="transmembrane region" description="Helical" evidence="6">
    <location>
        <begin position="376"/>
        <end position="401"/>
    </location>
</feature>
<dbReference type="GO" id="GO:0008514">
    <property type="term" value="F:organic anion transmembrane transporter activity"/>
    <property type="evidence" value="ECO:0007669"/>
    <property type="project" value="UniProtKB-ARBA"/>
</dbReference>
<organism evidence="7 8">
    <name type="scientific">Turicimonas muris</name>
    <dbReference type="NCBI Taxonomy" id="1796652"/>
    <lineage>
        <taxon>Bacteria</taxon>
        <taxon>Pseudomonadati</taxon>
        <taxon>Pseudomonadota</taxon>
        <taxon>Betaproteobacteria</taxon>
        <taxon>Burkholderiales</taxon>
        <taxon>Sutterellaceae</taxon>
        <taxon>Turicimonas</taxon>
    </lineage>
</organism>
<evidence type="ECO:0000256" key="1">
    <source>
        <dbReference type="ARBA" id="ARBA00004141"/>
    </source>
</evidence>
<comment type="caution">
    <text evidence="7">The sequence shown here is derived from an EMBL/GenBank/DDBJ whole genome shotgun (WGS) entry which is preliminary data.</text>
</comment>
<dbReference type="RefSeq" id="WP_066593584.1">
    <property type="nucleotide sequence ID" value="NZ_CAJTBZ010000040.1"/>
</dbReference>
<dbReference type="GO" id="GO:1905039">
    <property type="term" value="P:carboxylic acid transmembrane transport"/>
    <property type="evidence" value="ECO:0007669"/>
    <property type="project" value="UniProtKB-ARBA"/>
</dbReference>
<evidence type="ECO:0000256" key="6">
    <source>
        <dbReference type="SAM" id="Phobius"/>
    </source>
</evidence>
<feature type="transmembrane region" description="Helical" evidence="6">
    <location>
        <begin position="20"/>
        <end position="39"/>
    </location>
</feature>
<dbReference type="InterPro" id="IPR001898">
    <property type="entry name" value="SLC13A/DASS"/>
</dbReference>
<dbReference type="PANTHER" id="PTHR10283">
    <property type="entry name" value="SOLUTE CARRIER FAMILY 13 MEMBER"/>
    <property type="match status" value="1"/>
</dbReference>
<feature type="transmembrane region" description="Helical" evidence="6">
    <location>
        <begin position="471"/>
        <end position="494"/>
    </location>
</feature>
<evidence type="ECO:0000313" key="7">
    <source>
        <dbReference type="EMBL" id="OXE44470.1"/>
    </source>
</evidence>
<comment type="similarity">
    <text evidence="2">Belongs to the SLC13A/DASS transporter (TC 2.A.47) family. DIT1 subfamily.</text>
</comment>
<feature type="transmembrane region" description="Helical" evidence="6">
    <location>
        <begin position="69"/>
        <end position="86"/>
    </location>
</feature>
<keyword evidence="5 6" id="KW-0472">Membrane</keyword>
<evidence type="ECO:0000313" key="8">
    <source>
        <dbReference type="Proteomes" id="UP000214610"/>
    </source>
</evidence>
<feature type="transmembrane region" description="Helical" evidence="6">
    <location>
        <begin position="319"/>
        <end position="338"/>
    </location>
</feature>
<reference evidence="8" key="1">
    <citation type="submission" date="2017-05" db="EMBL/GenBank/DDBJ databases">
        <title>Improved OligoMM genomes.</title>
        <authorList>
            <person name="Garzetti D."/>
        </authorList>
    </citation>
    <scope>NUCLEOTIDE SEQUENCE [LARGE SCALE GENOMIC DNA]</scope>
    <source>
        <strain evidence="8">YL45</strain>
    </source>
</reference>
<dbReference type="NCBIfam" id="TIGR00785">
    <property type="entry name" value="dass"/>
    <property type="match status" value="1"/>
</dbReference>
<gene>
    <name evidence="7" type="ORF">ADH67_12130</name>
</gene>
<feature type="transmembrane region" description="Helical" evidence="6">
    <location>
        <begin position="345"/>
        <end position="364"/>
    </location>
</feature>
<comment type="subcellular location">
    <subcellularLocation>
        <location evidence="1">Membrane</location>
        <topology evidence="1">Multi-pass membrane protein</topology>
    </subcellularLocation>
</comment>
<feature type="transmembrane region" description="Helical" evidence="6">
    <location>
        <begin position="241"/>
        <end position="261"/>
    </location>
</feature>
<feature type="transmembrane region" description="Helical" evidence="6">
    <location>
        <begin position="408"/>
        <end position="426"/>
    </location>
</feature>
<evidence type="ECO:0000256" key="2">
    <source>
        <dbReference type="ARBA" id="ARBA00007349"/>
    </source>
</evidence>
<proteinExistence type="inferred from homology"/>
<keyword evidence="4 6" id="KW-1133">Transmembrane helix</keyword>
<evidence type="ECO:0000256" key="5">
    <source>
        <dbReference type="ARBA" id="ARBA00023136"/>
    </source>
</evidence>
<evidence type="ECO:0008006" key="9">
    <source>
        <dbReference type="Google" id="ProtNLM"/>
    </source>
</evidence>
<dbReference type="AlphaFoldDB" id="A0A227KAU3"/>
<feature type="transmembrane region" description="Helical" evidence="6">
    <location>
        <begin position="432"/>
        <end position="450"/>
    </location>
</feature>
<evidence type="ECO:0000256" key="3">
    <source>
        <dbReference type="ARBA" id="ARBA00022692"/>
    </source>
</evidence>
<feature type="transmembrane region" description="Helical" evidence="6">
    <location>
        <begin position="173"/>
        <end position="191"/>
    </location>
</feature>
<keyword evidence="3 6" id="KW-0812">Transmembrane</keyword>
<keyword evidence="8" id="KW-1185">Reference proteome</keyword>
<name>A0A227KAU3_9BURK</name>
<feature type="transmembrane region" description="Helical" evidence="6">
    <location>
        <begin position="106"/>
        <end position="130"/>
    </location>
</feature>
<accession>A0A227KAU3</accession>